<keyword evidence="1" id="KW-0732">Signal</keyword>
<evidence type="ECO:0000256" key="1">
    <source>
        <dbReference type="SAM" id="SignalP"/>
    </source>
</evidence>
<feature type="chain" id="PRO_5032966080" evidence="1">
    <location>
        <begin position="21"/>
        <end position="145"/>
    </location>
</feature>
<sequence length="145" mass="15568">MIKSLAAATVLAALSPFASAGQPASLGQLLDLGAQKLSSGEVQSLGDLRIVRKAADADSYMTMRGDRTVVGMVHNKQGHGSSEAVGTWQLQPDGQRCVAVQLPAFRMEMNQCGYTYRLGKDIFFAPSDSDRTVAVTHYTENAFLE</sequence>
<protein>
    <submittedName>
        <fullName evidence="2">Uncharacterized protein</fullName>
    </submittedName>
</protein>
<dbReference type="EMBL" id="WJBU01000011">
    <property type="protein sequence ID" value="MRD48248.1"/>
    <property type="molecule type" value="Genomic_DNA"/>
</dbReference>
<organism evidence="2 3">
    <name type="scientific">Caenimonas koreensis DSM 17982</name>
    <dbReference type="NCBI Taxonomy" id="1121255"/>
    <lineage>
        <taxon>Bacteria</taxon>
        <taxon>Pseudomonadati</taxon>
        <taxon>Pseudomonadota</taxon>
        <taxon>Betaproteobacteria</taxon>
        <taxon>Burkholderiales</taxon>
        <taxon>Comamonadaceae</taxon>
        <taxon>Caenimonas</taxon>
    </lineage>
</organism>
<name>A0A844B0L0_9BURK</name>
<dbReference type="AlphaFoldDB" id="A0A844B0L0"/>
<feature type="signal peptide" evidence="1">
    <location>
        <begin position="1"/>
        <end position="20"/>
    </location>
</feature>
<dbReference type="RefSeq" id="WP_153585557.1">
    <property type="nucleotide sequence ID" value="NZ_WJBU01000011.1"/>
</dbReference>
<evidence type="ECO:0000313" key="2">
    <source>
        <dbReference type="EMBL" id="MRD48248.1"/>
    </source>
</evidence>
<evidence type="ECO:0000313" key="3">
    <source>
        <dbReference type="Proteomes" id="UP000487350"/>
    </source>
</evidence>
<proteinExistence type="predicted"/>
<reference evidence="2 3" key="1">
    <citation type="submission" date="2019-11" db="EMBL/GenBank/DDBJ databases">
        <title>Caenimonas koreensis gen. nov., sp. nov., isolated from activated sludge.</title>
        <authorList>
            <person name="Seung H.R."/>
        </authorList>
    </citation>
    <scope>NUCLEOTIDE SEQUENCE [LARGE SCALE GENOMIC DNA]</scope>
    <source>
        <strain evidence="2 3">EMB320</strain>
    </source>
</reference>
<comment type="caution">
    <text evidence="2">The sequence shown here is derived from an EMBL/GenBank/DDBJ whole genome shotgun (WGS) entry which is preliminary data.</text>
</comment>
<dbReference type="OrthoDB" id="9850989at2"/>
<keyword evidence="3" id="KW-1185">Reference proteome</keyword>
<dbReference type="Proteomes" id="UP000487350">
    <property type="component" value="Unassembled WGS sequence"/>
</dbReference>
<accession>A0A844B0L0</accession>
<gene>
    <name evidence="2" type="ORF">GHT07_13240</name>
</gene>